<evidence type="ECO:0000313" key="1">
    <source>
        <dbReference type="EMBL" id="SVE40388.1"/>
    </source>
</evidence>
<name>A0A383D967_9ZZZZ</name>
<evidence type="ECO:0008006" key="2">
    <source>
        <dbReference type="Google" id="ProtNLM"/>
    </source>
</evidence>
<accession>A0A383D967</accession>
<dbReference type="InterPro" id="IPR027417">
    <property type="entry name" value="P-loop_NTPase"/>
</dbReference>
<sequence>LPSFVIHGDKLLVDNAVKDCLAEYDATELLESNIHCLSASRLDFNELLHICNSIPFMDKYRAV</sequence>
<dbReference type="AlphaFoldDB" id="A0A383D967"/>
<protein>
    <recommendedName>
        <fullName evidence="2">DNA polymerase III delta N-terminal domain-containing protein</fullName>
    </recommendedName>
</protein>
<feature type="non-terminal residue" evidence="1">
    <location>
        <position position="63"/>
    </location>
</feature>
<dbReference type="Gene3D" id="3.40.50.300">
    <property type="entry name" value="P-loop containing nucleotide triphosphate hydrolases"/>
    <property type="match status" value="1"/>
</dbReference>
<feature type="non-terminal residue" evidence="1">
    <location>
        <position position="1"/>
    </location>
</feature>
<reference evidence="1" key="1">
    <citation type="submission" date="2018-05" db="EMBL/GenBank/DDBJ databases">
        <authorList>
            <person name="Lanie J.A."/>
            <person name="Ng W.-L."/>
            <person name="Kazmierczak K.M."/>
            <person name="Andrzejewski T.M."/>
            <person name="Davidsen T.M."/>
            <person name="Wayne K.J."/>
            <person name="Tettelin H."/>
            <person name="Glass J.I."/>
            <person name="Rusch D."/>
            <person name="Podicherti R."/>
            <person name="Tsui H.-C.T."/>
            <person name="Winkler M.E."/>
        </authorList>
    </citation>
    <scope>NUCLEOTIDE SEQUENCE</scope>
</reference>
<gene>
    <name evidence="1" type="ORF">METZ01_LOCUS493242</name>
</gene>
<proteinExistence type="predicted"/>
<dbReference type="EMBL" id="UINC01214935">
    <property type="protein sequence ID" value="SVE40388.1"/>
    <property type="molecule type" value="Genomic_DNA"/>
</dbReference>
<organism evidence="1">
    <name type="scientific">marine metagenome</name>
    <dbReference type="NCBI Taxonomy" id="408172"/>
    <lineage>
        <taxon>unclassified sequences</taxon>
        <taxon>metagenomes</taxon>
        <taxon>ecological metagenomes</taxon>
    </lineage>
</organism>